<keyword evidence="1" id="KW-1133">Transmembrane helix</keyword>
<keyword evidence="1" id="KW-0812">Transmembrane</keyword>
<reference evidence="2" key="1">
    <citation type="submission" date="2020-06" db="EMBL/GenBank/DDBJ databases">
        <title>Draft genome of Bugula neritina, a colonial animal packing powerful symbionts and potential medicines.</title>
        <authorList>
            <person name="Rayko M."/>
        </authorList>
    </citation>
    <scope>NUCLEOTIDE SEQUENCE [LARGE SCALE GENOMIC DNA]</scope>
    <source>
        <strain evidence="2">Kwan_BN1</strain>
    </source>
</reference>
<feature type="transmembrane region" description="Helical" evidence="1">
    <location>
        <begin position="28"/>
        <end position="49"/>
    </location>
</feature>
<evidence type="ECO:0000313" key="3">
    <source>
        <dbReference type="Proteomes" id="UP000593567"/>
    </source>
</evidence>
<proteinExistence type="predicted"/>
<name>A0A7J7JWB6_BUGNE</name>
<accession>A0A7J7JWB6</accession>
<dbReference type="EMBL" id="VXIV02001747">
    <property type="protein sequence ID" value="KAF6030145.1"/>
    <property type="molecule type" value="Genomic_DNA"/>
</dbReference>
<sequence>MVQHIYCFRDYIVKFLVKGDVRSTEFDWSLKACMTLACFLLRISAVASWFPVTSSLTTNNLDDYKKSHYSHYITLMYVMPLYNIYYNF</sequence>
<keyword evidence="3" id="KW-1185">Reference proteome</keyword>
<gene>
    <name evidence="2" type="ORF">EB796_011546</name>
</gene>
<evidence type="ECO:0000313" key="2">
    <source>
        <dbReference type="EMBL" id="KAF6030145.1"/>
    </source>
</evidence>
<organism evidence="2 3">
    <name type="scientific">Bugula neritina</name>
    <name type="common">Brown bryozoan</name>
    <name type="synonym">Sertularia neritina</name>
    <dbReference type="NCBI Taxonomy" id="10212"/>
    <lineage>
        <taxon>Eukaryota</taxon>
        <taxon>Metazoa</taxon>
        <taxon>Spiralia</taxon>
        <taxon>Lophotrochozoa</taxon>
        <taxon>Bryozoa</taxon>
        <taxon>Gymnolaemata</taxon>
        <taxon>Cheilostomatida</taxon>
        <taxon>Flustrina</taxon>
        <taxon>Buguloidea</taxon>
        <taxon>Bugulidae</taxon>
        <taxon>Bugula</taxon>
    </lineage>
</organism>
<dbReference type="AlphaFoldDB" id="A0A7J7JWB6"/>
<protein>
    <submittedName>
        <fullName evidence="2">Uncharacterized protein</fullName>
    </submittedName>
</protein>
<comment type="caution">
    <text evidence="2">The sequence shown here is derived from an EMBL/GenBank/DDBJ whole genome shotgun (WGS) entry which is preliminary data.</text>
</comment>
<feature type="transmembrane region" description="Helical" evidence="1">
    <location>
        <begin position="69"/>
        <end position="86"/>
    </location>
</feature>
<keyword evidence="1" id="KW-0472">Membrane</keyword>
<dbReference type="Proteomes" id="UP000593567">
    <property type="component" value="Unassembled WGS sequence"/>
</dbReference>
<evidence type="ECO:0000256" key="1">
    <source>
        <dbReference type="SAM" id="Phobius"/>
    </source>
</evidence>